<proteinExistence type="predicted"/>
<dbReference type="PANTHER" id="PTHR47481:SF22">
    <property type="entry name" value="RETROTRANSPOSON GAG DOMAIN-CONTAINING PROTEIN"/>
    <property type="match status" value="1"/>
</dbReference>
<gene>
    <name evidence="1" type="ORF">VFH_IV076240</name>
</gene>
<dbReference type="EMBL" id="OX451739">
    <property type="protein sequence ID" value="CAI8608272.1"/>
    <property type="molecule type" value="Genomic_DNA"/>
</dbReference>
<organism evidence="1 2">
    <name type="scientific">Vicia faba</name>
    <name type="common">Broad bean</name>
    <name type="synonym">Faba vulgaris</name>
    <dbReference type="NCBI Taxonomy" id="3906"/>
    <lineage>
        <taxon>Eukaryota</taxon>
        <taxon>Viridiplantae</taxon>
        <taxon>Streptophyta</taxon>
        <taxon>Embryophyta</taxon>
        <taxon>Tracheophyta</taxon>
        <taxon>Spermatophyta</taxon>
        <taxon>Magnoliopsida</taxon>
        <taxon>eudicotyledons</taxon>
        <taxon>Gunneridae</taxon>
        <taxon>Pentapetalae</taxon>
        <taxon>rosids</taxon>
        <taxon>fabids</taxon>
        <taxon>Fabales</taxon>
        <taxon>Fabaceae</taxon>
        <taxon>Papilionoideae</taxon>
        <taxon>50 kb inversion clade</taxon>
        <taxon>NPAAA clade</taxon>
        <taxon>Hologalegina</taxon>
        <taxon>IRL clade</taxon>
        <taxon>Fabeae</taxon>
        <taxon>Vicia</taxon>
    </lineage>
</organism>
<reference evidence="1 2" key="1">
    <citation type="submission" date="2023-01" db="EMBL/GenBank/DDBJ databases">
        <authorList>
            <person name="Kreplak J."/>
        </authorList>
    </citation>
    <scope>NUCLEOTIDE SEQUENCE [LARGE SCALE GENOMIC DNA]</scope>
</reference>
<protein>
    <recommendedName>
        <fullName evidence="3">Retrotransposon gag domain-containing protein</fullName>
    </recommendedName>
</protein>
<dbReference type="PANTHER" id="PTHR47481">
    <property type="match status" value="1"/>
</dbReference>
<accession>A0AAV1ADC3</accession>
<evidence type="ECO:0000313" key="2">
    <source>
        <dbReference type="Proteomes" id="UP001157006"/>
    </source>
</evidence>
<name>A0AAV1ADC3_VICFA</name>
<dbReference type="Pfam" id="PF14223">
    <property type="entry name" value="Retrotran_gag_2"/>
    <property type="match status" value="1"/>
</dbReference>
<dbReference type="AlphaFoldDB" id="A0AAV1ADC3"/>
<evidence type="ECO:0000313" key="1">
    <source>
        <dbReference type="EMBL" id="CAI8608272.1"/>
    </source>
</evidence>
<sequence length="110" mass="12698">MINLAYFVWLQKDQLLLSWLQSTLLSEILSRVLGCSHSHQLWDRLFSYFHKQTHAKARQLQVELCALTLDTQSVQDYLLKIRTIMDSLASIGDLVPSTHHIDVILEGLHV</sequence>
<evidence type="ECO:0008006" key="3">
    <source>
        <dbReference type="Google" id="ProtNLM"/>
    </source>
</evidence>
<dbReference type="Proteomes" id="UP001157006">
    <property type="component" value="Chromosome 4"/>
</dbReference>
<keyword evidence="2" id="KW-1185">Reference proteome</keyword>